<dbReference type="Pfam" id="PF02204">
    <property type="entry name" value="VPS9"/>
    <property type="match status" value="1"/>
</dbReference>
<accession>R7TDH7</accession>
<organism evidence="3">
    <name type="scientific">Capitella teleta</name>
    <name type="common">Polychaete worm</name>
    <dbReference type="NCBI Taxonomy" id="283909"/>
    <lineage>
        <taxon>Eukaryota</taxon>
        <taxon>Metazoa</taxon>
        <taxon>Spiralia</taxon>
        <taxon>Lophotrochozoa</taxon>
        <taxon>Annelida</taxon>
        <taxon>Polychaeta</taxon>
        <taxon>Sedentaria</taxon>
        <taxon>Scolecida</taxon>
        <taxon>Capitellidae</taxon>
        <taxon>Capitella</taxon>
    </lineage>
</organism>
<dbReference type="EMBL" id="KB310348">
    <property type="protein sequence ID" value="ELT91783.1"/>
    <property type="molecule type" value="Genomic_DNA"/>
</dbReference>
<dbReference type="SMART" id="SM00167">
    <property type="entry name" value="VPS9"/>
    <property type="match status" value="1"/>
</dbReference>
<sequence length="508" mass="56824">MTRWVDRNIGTCVRSVMDALDLDKNGREKDAYEKYLQSIDFSAQTLLKDAACSDFHICAQTRKLVSMMKQCVDRVETLLGALPTSPSSSSSSSSSFDYEGLPSVPKTPPHHASSPPPPSPRVPISPLPHTRKRSSSRAQEKLSAPMSQAMRQNQQLMNAYRARMQQCHAQQGKGSAAHRATDLSLTLQRRMAENVALAKAREKAAVFLLDGTSDHPLCDYIRQCQFSAYSTINPLLHKCAQYYPNLPNLDLPESPLTSSPHQDYNVSDDFDDLFEKEADEMEEKVALMEKEALGRHFQNIASRIRSHLDKIQIMFTVAYAELDGATGRDLCYACVEEPFFRPLWPYLLALSRLANKEKEEVLGRMMQCKRTEAPADMGINPKFCLPTPAESTSPAALPYHAAIEELRSLFSLVAPLSKLECIVRISRQICHCVEAYYNERAEKAPSIGADDLLPILAYVVIQSRLPQLVSECHALEEFVHEGYLMGEEGYCLTSLQTAVNYVLSINNP</sequence>
<feature type="compositionally biased region" description="Pro residues" evidence="1">
    <location>
        <begin position="114"/>
        <end position="126"/>
    </location>
</feature>
<dbReference type="PANTHER" id="PTHR23101">
    <property type="entry name" value="RAB GDP/GTP EXCHANGE FACTOR"/>
    <property type="match status" value="1"/>
</dbReference>
<gene>
    <name evidence="3" type="ORF">CAPTEDRAFT_225230</name>
</gene>
<name>R7TDH7_CAPTE</name>
<dbReference type="Proteomes" id="UP000014760">
    <property type="component" value="Unassembled WGS sequence"/>
</dbReference>
<evidence type="ECO:0000313" key="5">
    <source>
        <dbReference type="Proteomes" id="UP000014760"/>
    </source>
</evidence>
<feature type="region of interest" description="Disordered" evidence="1">
    <location>
        <begin position="81"/>
        <end position="148"/>
    </location>
</feature>
<keyword evidence="5" id="KW-1185">Reference proteome</keyword>
<dbReference type="EnsemblMetazoa" id="CapteT225230">
    <property type="protein sequence ID" value="CapteP225230"/>
    <property type="gene ID" value="CapteG225230"/>
</dbReference>
<dbReference type="GO" id="GO:0031267">
    <property type="term" value="F:small GTPase binding"/>
    <property type="evidence" value="ECO:0007669"/>
    <property type="project" value="TreeGrafter"/>
</dbReference>
<dbReference type="EMBL" id="AMQN01013623">
    <property type="status" value="NOT_ANNOTATED_CDS"/>
    <property type="molecule type" value="Genomic_DNA"/>
</dbReference>
<dbReference type="InterPro" id="IPR003123">
    <property type="entry name" value="VPS9"/>
</dbReference>
<dbReference type="AlphaFoldDB" id="R7TDH7"/>
<dbReference type="GO" id="GO:0030139">
    <property type="term" value="C:endocytic vesicle"/>
    <property type="evidence" value="ECO:0007669"/>
    <property type="project" value="TreeGrafter"/>
</dbReference>
<feature type="compositionally biased region" description="Low complexity" evidence="1">
    <location>
        <begin position="85"/>
        <end position="95"/>
    </location>
</feature>
<dbReference type="Gene3D" id="1.20.1050.80">
    <property type="entry name" value="VPS9 domain"/>
    <property type="match status" value="1"/>
</dbReference>
<dbReference type="GO" id="GO:0005085">
    <property type="term" value="F:guanyl-nucleotide exchange factor activity"/>
    <property type="evidence" value="ECO:0007669"/>
    <property type="project" value="InterPro"/>
</dbReference>
<reference evidence="5" key="1">
    <citation type="submission" date="2012-12" db="EMBL/GenBank/DDBJ databases">
        <authorList>
            <person name="Hellsten U."/>
            <person name="Grimwood J."/>
            <person name="Chapman J.A."/>
            <person name="Shapiro H."/>
            <person name="Aerts A."/>
            <person name="Otillar R.P."/>
            <person name="Terry A.Y."/>
            <person name="Boore J.L."/>
            <person name="Simakov O."/>
            <person name="Marletaz F."/>
            <person name="Cho S.-J."/>
            <person name="Edsinger-Gonzales E."/>
            <person name="Havlak P."/>
            <person name="Kuo D.-H."/>
            <person name="Larsson T."/>
            <person name="Lv J."/>
            <person name="Arendt D."/>
            <person name="Savage R."/>
            <person name="Osoegawa K."/>
            <person name="de Jong P."/>
            <person name="Lindberg D.R."/>
            <person name="Seaver E.C."/>
            <person name="Weisblat D.A."/>
            <person name="Putnam N.H."/>
            <person name="Grigoriev I.V."/>
            <person name="Rokhsar D.S."/>
        </authorList>
    </citation>
    <scope>NUCLEOTIDE SEQUENCE</scope>
    <source>
        <strain evidence="5">I ESC-2004</strain>
    </source>
</reference>
<dbReference type="GO" id="GO:0005829">
    <property type="term" value="C:cytosol"/>
    <property type="evidence" value="ECO:0007669"/>
    <property type="project" value="TreeGrafter"/>
</dbReference>
<dbReference type="SUPFAM" id="SSF109993">
    <property type="entry name" value="VPS9 domain"/>
    <property type="match status" value="1"/>
</dbReference>
<dbReference type="InterPro" id="IPR045046">
    <property type="entry name" value="Vps9-like"/>
</dbReference>
<evidence type="ECO:0000313" key="3">
    <source>
        <dbReference type="EMBL" id="ELT91783.1"/>
    </source>
</evidence>
<dbReference type="OrthoDB" id="10264848at2759"/>
<dbReference type="PROSITE" id="PS51205">
    <property type="entry name" value="VPS9"/>
    <property type="match status" value="1"/>
</dbReference>
<reference evidence="3 5" key="2">
    <citation type="journal article" date="2013" name="Nature">
        <title>Insights into bilaterian evolution from three spiralian genomes.</title>
        <authorList>
            <person name="Simakov O."/>
            <person name="Marletaz F."/>
            <person name="Cho S.J."/>
            <person name="Edsinger-Gonzales E."/>
            <person name="Havlak P."/>
            <person name="Hellsten U."/>
            <person name="Kuo D.H."/>
            <person name="Larsson T."/>
            <person name="Lv J."/>
            <person name="Arendt D."/>
            <person name="Savage R."/>
            <person name="Osoegawa K."/>
            <person name="de Jong P."/>
            <person name="Grimwood J."/>
            <person name="Chapman J.A."/>
            <person name="Shapiro H."/>
            <person name="Aerts A."/>
            <person name="Otillar R.P."/>
            <person name="Terry A.Y."/>
            <person name="Boore J.L."/>
            <person name="Grigoriev I.V."/>
            <person name="Lindberg D.R."/>
            <person name="Seaver E.C."/>
            <person name="Weisblat D.A."/>
            <person name="Putnam N.H."/>
            <person name="Rokhsar D.S."/>
        </authorList>
    </citation>
    <scope>NUCLEOTIDE SEQUENCE</scope>
    <source>
        <strain evidence="3 5">I ESC-2004</strain>
    </source>
</reference>
<proteinExistence type="predicted"/>
<dbReference type="STRING" id="283909.R7TDH7"/>
<feature type="domain" description="VPS9" evidence="2">
    <location>
        <begin position="356"/>
        <end position="508"/>
    </location>
</feature>
<evidence type="ECO:0000313" key="4">
    <source>
        <dbReference type="EnsemblMetazoa" id="CapteP225230"/>
    </source>
</evidence>
<protein>
    <recommendedName>
        <fullName evidence="2">VPS9 domain-containing protein</fullName>
    </recommendedName>
</protein>
<dbReference type="InterPro" id="IPR037191">
    <property type="entry name" value="VPS9_dom_sf"/>
</dbReference>
<reference evidence="4" key="3">
    <citation type="submission" date="2015-06" db="UniProtKB">
        <authorList>
            <consortium name="EnsemblMetazoa"/>
        </authorList>
    </citation>
    <scope>IDENTIFICATION</scope>
</reference>
<dbReference type="OMA" id="CLKPAMP"/>
<evidence type="ECO:0000259" key="2">
    <source>
        <dbReference type="PROSITE" id="PS51205"/>
    </source>
</evidence>
<dbReference type="HOGENOM" id="CLU_536649_0_0_1"/>
<evidence type="ECO:0000256" key="1">
    <source>
        <dbReference type="SAM" id="MobiDB-lite"/>
    </source>
</evidence>
<dbReference type="GO" id="GO:0016192">
    <property type="term" value="P:vesicle-mediated transport"/>
    <property type="evidence" value="ECO:0007669"/>
    <property type="project" value="InterPro"/>
</dbReference>
<dbReference type="PANTHER" id="PTHR23101:SF98">
    <property type="entry name" value="VPS9 DOMAIN-CONTAINING PROTEIN 1"/>
    <property type="match status" value="1"/>
</dbReference>